<evidence type="ECO:0000256" key="6">
    <source>
        <dbReference type="RuleBase" id="RU004203"/>
    </source>
</evidence>
<name>A0A8B7NMM4_HYAAZ</name>
<comment type="similarity">
    <text evidence="6">Belongs to the peptidase T1B family.</text>
</comment>
<proteinExistence type="inferred from homology"/>
<dbReference type="GO" id="GO:0005634">
    <property type="term" value="C:nucleus"/>
    <property type="evidence" value="ECO:0007669"/>
    <property type="project" value="UniProtKB-SubCell"/>
</dbReference>
<dbReference type="GO" id="GO:0005737">
    <property type="term" value="C:cytoplasm"/>
    <property type="evidence" value="ECO:0007669"/>
    <property type="project" value="UniProtKB-SubCell"/>
</dbReference>
<dbReference type="GO" id="GO:0005839">
    <property type="term" value="C:proteasome core complex"/>
    <property type="evidence" value="ECO:0007669"/>
    <property type="project" value="InterPro"/>
</dbReference>
<dbReference type="PROSITE" id="PS51476">
    <property type="entry name" value="PROTEASOME_BETA_2"/>
    <property type="match status" value="1"/>
</dbReference>
<evidence type="ECO:0000313" key="7">
    <source>
        <dbReference type="Proteomes" id="UP000694843"/>
    </source>
</evidence>
<evidence type="ECO:0000256" key="5">
    <source>
        <dbReference type="ARBA" id="ARBA00026071"/>
    </source>
</evidence>
<evidence type="ECO:0000256" key="1">
    <source>
        <dbReference type="ARBA" id="ARBA00022490"/>
    </source>
</evidence>
<dbReference type="AlphaFoldDB" id="A0A8B7NMM4"/>
<keyword evidence="7" id="KW-1185">Reference proteome</keyword>
<dbReference type="SUPFAM" id="SSF56235">
    <property type="entry name" value="N-terminal nucleophile aminohydrolases (Ntn hydrolases)"/>
    <property type="match status" value="1"/>
</dbReference>
<dbReference type="Proteomes" id="UP000694843">
    <property type="component" value="Unplaced"/>
</dbReference>
<evidence type="ECO:0000256" key="2">
    <source>
        <dbReference type="ARBA" id="ARBA00022942"/>
    </source>
</evidence>
<organism evidence="7 8">
    <name type="scientific">Hyalella azteca</name>
    <name type="common">Amphipod</name>
    <dbReference type="NCBI Taxonomy" id="294128"/>
    <lineage>
        <taxon>Eukaryota</taxon>
        <taxon>Metazoa</taxon>
        <taxon>Ecdysozoa</taxon>
        <taxon>Arthropoda</taxon>
        <taxon>Crustacea</taxon>
        <taxon>Multicrustacea</taxon>
        <taxon>Malacostraca</taxon>
        <taxon>Eumalacostraca</taxon>
        <taxon>Peracarida</taxon>
        <taxon>Amphipoda</taxon>
        <taxon>Senticaudata</taxon>
        <taxon>Talitrida</taxon>
        <taxon>Talitroidea</taxon>
        <taxon>Hyalellidae</taxon>
        <taxon>Hyalella</taxon>
    </lineage>
</organism>
<dbReference type="InterPro" id="IPR016050">
    <property type="entry name" value="Proteasome_bsu_CS"/>
</dbReference>
<accession>A0A8B7NMM4</accession>
<comment type="subunit">
    <text evidence="5">The 26S proteasome consists of a 20S proteasome core and two 19S regulatory subunits. The 20S proteasome core is composed of 28 subunits that are arranged in four stacked rings, resulting in a barrel-shaped structure. The two end rings are each formed by seven alpha subunits, and the two central rings are each formed by seven beta subunits. The catalytic chamber with the active sites is on the inside of the barrel.</text>
</comment>
<comment type="function">
    <text evidence="4">Non-catalytic component of the proteasome, a multicatalytic proteinase complex which is characterized by its ability to cleave peptides with Arg, Phe, Tyr, Leu, and Glu adjacent to the leaving group at neutral or slightly basic pH. The proteasome has an ATP-dependent proteolytic activity.</text>
</comment>
<dbReference type="OMA" id="CSGCWCD"/>
<keyword evidence="3 6" id="KW-0539">Nucleus</keyword>
<evidence type="ECO:0000313" key="8">
    <source>
        <dbReference type="RefSeq" id="XP_018014938.1"/>
    </source>
</evidence>
<dbReference type="PROSITE" id="PS00854">
    <property type="entry name" value="PROTEASOME_BETA_1"/>
    <property type="match status" value="1"/>
</dbReference>
<dbReference type="Pfam" id="PF00227">
    <property type="entry name" value="Proteasome"/>
    <property type="match status" value="1"/>
</dbReference>
<dbReference type="OrthoDB" id="268479at2759"/>
<dbReference type="InterPro" id="IPR029055">
    <property type="entry name" value="Ntn_hydrolases_N"/>
</dbReference>
<dbReference type="InterPro" id="IPR023333">
    <property type="entry name" value="Proteasome_suB-type"/>
</dbReference>
<protein>
    <recommendedName>
        <fullName evidence="6">Proteasome subunit beta</fullName>
    </recommendedName>
</protein>
<comment type="subcellular location">
    <subcellularLocation>
        <location evidence="6">Cytoplasm</location>
    </subcellularLocation>
    <subcellularLocation>
        <location evidence="6">Nucleus</location>
    </subcellularLocation>
</comment>
<dbReference type="PANTHER" id="PTHR32194:SF2">
    <property type="entry name" value="PROTEASOME SUBUNIT BETA TYPE-1"/>
    <property type="match status" value="1"/>
</dbReference>
<gene>
    <name evidence="8" type="primary">LOC108671854</name>
</gene>
<dbReference type="RefSeq" id="XP_018014938.1">
    <property type="nucleotide sequence ID" value="XM_018159449.2"/>
</dbReference>
<evidence type="ECO:0000256" key="4">
    <source>
        <dbReference type="ARBA" id="ARBA00024953"/>
    </source>
</evidence>
<reference evidence="8" key="1">
    <citation type="submission" date="2025-08" db="UniProtKB">
        <authorList>
            <consortium name="RefSeq"/>
        </authorList>
    </citation>
    <scope>IDENTIFICATION</scope>
    <source>
        <tissue evidence="8">Whole organism</tissue>
    </source>
</reference>
<keyword evidence="2 6" id="KW-0647">Proteasome</keyword>
<evidence type="ECO:0000256" key="3">
    <source>
        <dbReference type="ARBA" id="ARBA00023242"/>
    </source>
</evidence>
<dbReference type="GeneID" id="108671854"/>
<sequence>MSAEMLAMSEYGRDPRKHHFSPYADNGGTTIAIAGDDFVMVGSDTRLTNYSGILSRNQTKVFPLTEKTMIASTGCWADVLSLYKDLQAKLTLYSQEHHDEMSTPAIAQLVSTVLYWRRFFPYYVSNMVIGLDEDGSGVVYHYDPVGHMEKLRFSSAGASVAQIQPLLDNQLGALNMKDAVPPKVTKALAHQLMHDAFISAAERDVKTGDSCIIYTVTKDGVAEEQVKLRRD</sequence>
<dbReference type="CTD" id="39855"/>
<comment type="subunit">
    <text evidence="6">Component of the proteasome complex.</text>
</comment>
<dbReference type="KEGG" id="hazt:108671854"/>
<comment type="function">
    <text evidence="6">Component of the proteasome, a multicatalytic proteinase complex which is characterized by its ability to cleave peptides with Arg, Phe, Tyr, Leu, and Glu adjacent to the leaving group at neutral or slightly basic pH. The proteasome has an ATP-dependent proteolytic activity.</text>
</comment>
<dbReference type="PANTHER" id="PTHR32194">
    <property type="entry name" value="METALLOPROTEASE TLDD"/>
    <property type="match status" value="1"/>
</dbReference>
<dbReference type="FunFam" id="3.60.20.10:FF:000027">
    <property type="entry name" value="Proteasome subunit beta type-6"/>
    <property type="match status" value="1"/>
</dbReference>
<dbReference type="GO" id="GO:0051603">
    <property type="term" value="P:proteolysis involved in protein catabolic process"/>
    <property type="evidence" value="ECO:0007669"/>
    <property type="project" value="InterPro"/>
</dbReference>
<dbReference type="InterPro" id="IPR001353">
    <property type="entry name" value="Proteasome_sua/b"/>
</dbReference>
<dbReference type="Gene3D" id="3.60.20.10">
    <property type="entry name" value="Glutamine Phosphoribosylpyrophosphate, subunit 1, domain 1"/>
    <property type="match status" value="1"/>
</dbReference>
<keyword evidence="1 6" id="KW-0963">Cytoplasm</keyword>